<accession>A0A0M3HKY4</accession>
<evidence type="ECO:0000313" key="2">
    <source>
        <dbReference type="WBParaSite" id="ALUE_0000217901-mRNA-1"/>
    </source>
</evidence>
<evidence type="ECO:0000313" key="1">
    <source>
        <dbReference type="Proteomes" id="UP000036681"/>
    </source>
</evidence>
<reference evidence="2" key="1">
    <citation type="submission" date="2017-02" db="UniProtKB">
        <authorList>
            <consortium name="WormBaseParasite"/>
        </authorList>
    </citation>
    <scope>IDENTIFICATION</scope>
</reference>
<dbReference type="Proteomes" id="UP000036681">
    <property type="component" value="Unplaced"/>
</dbReference>
<name>A0A0M3HKY4_ASCLU</name>
<proteinExistence type="predicted"/>
<dbReference type="WBParaSite" id="ALUE_0000217901-mRNA-1">
    <property type="protein sequence ID" value="ALUE_0000217901-mRNA-1"/>
    <property type="gene ID" value="ALUE_0000217901"/>
</dbReference>
<sequence>MLSIRVVLSFLLLFFAVEYFSRSLILMMFASENERHVGFI</sequence>
<dbReference type="AlphaFoldDB" id="A0A0M3HKY4"/>
<keyword evidence="1" id="KW-1185">Reference proteome</keyword>
<protein>
    <submittedName>
        <fullName evidence="2">Major facilitator superfamily associated domain-containing protein</fullName>
    </submittedName>
</protein>
<organism evidence="1 2">
    <name type="scientific">Ascaris lumbricoides</name>
    <name type="common">Giant roundworm</name>
    <dbReference type="NCBI Taxonomy" id="6252"/>
    <lineage>
        <taxon>Eukaryota</taxon>
        <taxon>Metazoa</taxon>
        <taxon>Ecdysozoa</taxon>
        <taxon>Nematoda</taxon>
        <taxon>Chromadorea</taxon>
        <taxon>Rhabditida</taxon>
        <taxon>Spirurina</taxon>
        <taxon>Ascaridomorpha</taxon>
        <taxon>Ascaridoidea</taxon>
        <taxon>Ascarididae</taxon>
        <taxon>Ascaris</taxon>
    </lineage>
</organism>